<dbReference type="SUPFAM" id="SSF53850">
    <property type="entry name" value="Periplasmic binding protein-like II"/>
    <property type="match status" value="1"/>
</dbReference>
<dbReference type="CDD" id="cd05466">
    <property type="entry name" value="PBP2_LTTR_substrate"/>
    <property type="match status" value="1"/>
</dbReference>
<dbReference type="EMBL" id="JAENIJ010000001">
    <property type="protein sequence ID" value="MBK1880869.1"/>
    <property type="molecule type" value="Genomic_DNA"/>
</dbReference>
<accession>A0A934S7N6</accession>
<dbReference type="InterPro" id="IPR036390">
    <property type="entry name" value="WH_DNA-bd_sf"/>
</dbReference>
<keyword evidence="7" id="KW-1185">Reference proteome</keyword>
<dbReference type="InterPro" id="IPR005119">
    <property type="entry name" value="LysR_subst-bd"/>
</dbReference>
<dbReference type="PANTHER" id="PTHR30346">
    <property type="entry name" value="TRANSCRIPTIONAL DUAL REGULATOR HCAR-RELATED"/>
    <property type="match status" value="1"/>
</dbReference>
<sequence>MQSAHDLLEKVMELRQLRHFLKVGEMGSITAAARELGLTQPALSRQIKALEDDLGTPLLERGAHSVTLTPAGELLLQESKKLLTFSDGLMEKVRIAGMGEPLRIGYAPSLAGDFLAVAIQKFTQSFPTVRVSLSDCSSAEMGAGLVSGRLDLILAPPGIHVSGAIGWETLMEYGWRLVMPGNHPFANKKVISLKDLSGERLLLYNREHYPEYWESVTRFFRERSLQAKVAGEFDGISSLLSALEAGLGVALLAESFPMDRRRGEVIAKPLEEEPERIRVSAGYLSDRPLSPVVTSFVEELKKSAARGT</sequence>
<evidence type="ECO:0000256" key="2">
    <source>
        <dbReference type="ARBA" id="ARBA00023015"/>
    </source>
</evidence>
<feature type="domain" description="HTH lysR-type" evidence="5">
    <location>
        <begin position="12"/>
        <end position="69"/>
    </location>
</feature>
<proteinExistence type="inferred from homology"/>
<reference evidence="6" key="1">
    <citation type="submission" date="2021-01" db="EMBL/GenBank/DDBJ databases">
        <title>Modified the classification status of verrucomicrobia.</title>
        <authorList>
            <person name="Feng X."/>
        </authorList>
    </citation>
    <scope>NUCLEOTIDE SEQUENCE</scope>
    <source>
        <strain evidence="6">KCTC 22041</strain>
    </source>
</reference>
<evidence type="ECO:0000259" key="5">
    <source>
        <dbReference type="PROSITE" id="PS50931"/>
    </source>
</evidence>
<dbReference type="Proteomes" id="UP000603141">
    <property type="component" value="Unassembled WGS sequence"/>
</dbReference>
<evidence type="ECO:0000313" key="7">
    <source>
        <dbReference type="Proteomes" id="UP000603141"/>
    </source>
</evidence>
<dbReference type="GO" id="GO:0003700">
    <property type="term" value="F:DNA-binding transcription factor activity"/>
    <property type="evidence" value="ECO:0007669"/>
    <property type="project" value="InterPro"/>
</dbReference>
<evidence type="ECO:0000256" key="1">
    <source>
        <dbReference type="ARBA" id="ARBA00009437"/>
    </source>
</evidence>
<gene>
    <name evidence="6" type="ORF">JIN85_00500</name>
</gene>
<keyword evidence="3" id="KW-0238">DNA-binding</keyword>
<dbReference type="Pfam" id="PF03466">
    <property type="entry name" value="LysR_substrate"/>
    <property type="match status" value="1"/>
</dbReference>
<dbReference type="InterPro" id="IPR000847">
    <property type="entry name" value="LysR_HTH_N"/>
</dbReference>
<dbReference type="PANTHER" id="PTHR30346:SF17">
    <property type="entry name" value="LYSR FAMILY TRANSCRIPTIONAL REGULATOR"/>
    <property type="match status" value="1"/>
</dbReference>
<dbReference type="Gene3D" id="3.40.190.290">
    <property type="match status" value="1"/>
</dbReference>
<dbReference type="PROSITE" id="PS50931">
    <property type="entry name" value="HTH_LYSR"/>
    <property type="match status" value="1"/>
</dbReference>
<organism evidence="6 7">
    <name type="scientific">Luteolibacter pohnpeiensis</name>
    <dbReference type="NCBI Taxonomy" id="454153"/>
    <lineage>
        <taxon>Bacteria</taxon>
        <taxon>Pseudomonadati</taxon>
        <taxon>Verrucomicrobiota</taxon>
        <taxon>Verrucomicrobiia</taxon>
        <taxon>Verrucomicrobiales</taxon>
        <taxon>Verrucomicrobiaceae</taxon>
        <taxon>Luteolibacter</taxon>
    </lineage>
</organism>
<dbReference type="RefSeq" id="WP_200266485.1">
    <property type="nucleotide sequence ID" value="NZ_JAENIJ010000001.1"/>
</dbReference>
<keyword evidence="2" id="KW-0805">Transcription regulation</keyword>
<name>A0A934S7N6_9BACT</name>
<dbReference type="Pfam" id="PF00126">
    <property type="entry name" value="HTH_1"/>
    <property type="match status" value="1"/>
</dbReference>
<dbReference type="GO" id="GO:0003677">
    <property type="term" value="F:DNA binding"/>
    <property type="evidence" value="ECO:0007669"/>
    <property type="project" value="UniProtKB-KW"/>
</dbReference>
<dbReference type="InterPro" id="IPR036388">
    <property type="entry name" value="WH-like_DNA-bd_sf"/>
</dbReference>
<dbReference type="AlphaFoldDB" id="A0A934S7N6"/>
<evidence type="ECO:0000256" key="3">
    <source>
        <dbReference type="ARBA" id="ARBA00023125"/>
    </source>
</evidence>
<evidence type="ECO:0000313" key="6">
    <source>
        <dbReference type="EMBL" id="MBK1880869.1"/>
    </source>
</evidence>
<comment type="similarity">
    <text evidence="1">Belongs to the LysR transcriptional regulatory family.</text>
</comment>
<protein>
    <submittedName>
        <fullName evidence="6">LysR family transcriptional regulator</fullName>
    </submittedName>
</protein>
<dbReference type="SUPFAM" id="SSF46785">
    <property type="entry name" value="Winged helix' DNA-binding domain"/>
    <property type="match status" value="1"/>
</dbReference>
<dbReference type="GO" id="GO:0032993">
    <property type="term" value="C:protein-DNA complex"/>
    <property type="evidence" value="ECO:0007669"/>
    <property type="project" value="TreeGrafter"/>
</dbReference>
<evidence type="ECO:0000256" key="4">
    <source>
        <dbReference type="ARBA" id="ARBA00023163"/>
    </source>
</evidence>
<comment type="caution">
    <text evidence="6">The sequence shown here is derived from an EMBL/GenBank/DDBJ whole genome shotgun (WGS) entry which is preliminary data.</text>
</comment>
<dbReference type="FunFam" id="1.10.10.10:FF:000001">
    <property type="entry name" value="LysR family transcriptional regulator"/>
    <property type="match status" value="1"/>
</dbReference>
<dbReference type="PRINTS" id="PR00039">
    <property type="entry name" value="HTHLYSR"/>
</dbReference>
<dbReference type="Gene3D" id="1.10.10.10">
    <property type="entry name" value="Winged helix-like DNA-binding domain superfamily/Winged helix DNA-binding domain"/>
    <property type="match status" value="1"/>
</dbReference>
<keyword evidence="4" id="KW-0804">Transcription</keyword>